<dbReference type="EMBL" id="JARKIK010000001">
    <property type="protein sequence ID" value="KAK8754532.1"/>
    <property type="molecule type" value="Genomic_DNA"/>
</dbReference>
<gene>
    <name evidence="8" type="ORF">OTU49_016634</name>
</gene>
<evidence type="ECO:0000256" key="3">
    <source>
        <dbReference type="ARBA" id="ARBA00022692"/>
    </source>
</evidence>
<feature type="domain" description="Major facilitator superfamily (MFS) profile" evidence="7">
    <location>
        <begin position="327"/>
        <end position="551"/>
    </location>
</feature>
<dbReference type="InterPro" id="IPR051717">
    <property type="entry name" value="MFS_MFSD6"/>
</dbReference>
<dbReference type="GO" id="GO:0016020">
    <property type="term" value="C:membrane"/>
    <property type="evidence" value="ECO:0007669"/>
    <property type="project" value="UniProtKB-SubCell"/>
</dbReference>
<dbReference type="PANTHER" id="PTHR16172">
    <property type="entry name" value="MAJOR FACILITATOR SUPERFAMILY DOMAIN-CONTAINING PROTEIN 6-LIKE"/>
    <property type="match status" value="1"/>
</dbReference>
<accession>A0AAW0YDA5</accession>
<organism evidence="8 9">
    <name type="scientific">Cherax quadricarinatus</name>
    <name type="common">Australian red claw crayfish</name>
    <dbReference type="NCBI Taxonomy" id="27406"/>
    <lineage>
        <taxon>Eukaryota</taxon>
        <taxon>Metazoa</taxon>
        <taxon>Ecdysozoa</taxon>
        <taxon>Arthropoda</taxon>
        <taxon>Crustacea</taxon>
        <taxon>Multicrustacea</taxon>
        <taxon>Malacostraca</taxon>
        <taxon>Eumalacostraca</taxon>
        <taxon>Eucarida</taxon>
        <taxon>Decapoda</taxon>
        <taxon>Pleocyemata</taxon>
        <taxon>Astacidea</taxon>
        <taxon>Parastacoidea</taxon>
        <taxon>Parastacidae</taxon>
        <taxon>Cherax</taxon>
    </lineage>
</organism>
<evidence type="ECO:0000256" key="4">
    <source>
        <dbReference type="ARBA" id="ARBA00022989"/>
    </source>
</evidence>
<feature type="transmembrane region" description="Helical" evidence="6">
    <location>
        <begin position="431"/>
        <end position="450"/>
    </location>
</feature>
<evidence type="ECO:0000313" key="8">
    <source>
        <dbReference type="EMBL" id="KAK8754532.1"/>
    </source>
</evidence>
<dbReference type="Pfam" id="PF12832">
    <property type="entry name" value="MFS_1_like"/>
    <property type="match status" value="1"/>
</dbReference>
<comment type="subcellular location">
    <subcellularLocation>
        <location evidence="1">Membrane</location>
        <topology evidence="1">Multi-pass membrane protein</topology>
    </subcellularLocation>
</comment>
<dbReference type="PANTHER" id="PTHR16172:SF37">
    <property type="entry name" value="RE36877P"/>
    <property type="match status" value="1"/>
</dbReference>
<keyword evidence="4 6" id="KW-1133">Transmembrane helix</keyword>
<feature type="transmembrane region" description="Helical" evidence="6">
    <location>
        <begin position="28"/>
        <end position="47"/>
    </location>
</feature>
<dbReference type="Proteomes" id="UP001445076">
    <property type="component" value="Unassembled WGS sequence"/>
</dbReference>
<feature type="transmembrane region" description="Helical" evidence="6">
    <location>
        <begin position="254"/>
        <end position="271"/>
    </location>
</feature>
<feature type="transmembrane region" description="Helical" evidence="6">
    <location>
        <begin position="329"/>
        <end position="353"/>
    </location>
</feature>
<proteinExistence type="inferred from homology"/>
<evidence type="ECO:0000256" key="5">
    <source>
        <dbReference type="ARBA" id="ARBA00023136"/>
    </source>
</evidence>
<feature type="transmembrane region" description="Helical" evidence="6">
    <location>
        <begin position="404"/>
        <end position="425"/>
    </location>
</feature>
<dbReference type="Gene3D" id="1.20.1250.20">
    <property type="entry name" value="MFS general substrate transporter like domains"/>
    <property type="match status" value="2"/>
</dbReference>
<feature type="transmembrane region" description="Helical" evidence="6">
    <location>
        <begin position="489"/>
        <end position="514"/>
    </location>
</feature>
<dbReference type="SUPFAM" id="SSF103473">
    <property type="entry name" value="MFS general substrate transporter"/>
    <property type="match status" value="1"/>
</dbReference>
<comment type="caution">
    <text evidence="8">The sequence shown here is derived from an EMBL/GenBank/DDBJ whole genome shotgun (WGS) entry which is preliminary data.</text>
</comment>
<evidence type="ECO:0000256" key="2">
    <source>
        <dbReference type="ARBA" id="ARBA00005241"/>
    </source>
</evidence>
<keyword evidence="5 6" id="KW-0472">Membrane</keyword>
<evidence type="ECO:0000256" key="6">
    <source>
        <dbReference type="SAM" id="Phobius"/>
    </source>
</evidence>
<name>A0AAW0YDA5_CHEQU</name>
<evidence type="ECO:0000256" key="1">
    <source>
        <dbReference type="ARBA" id="ARBA00004141"/>
    </source>
</evidence>
<comment type="similarity">
    <text evidence="2">Belongs to the major facilitator superfamily. MFSD6 family.</text>
</comment>
<feature type="transmembrane region" description="Helical" evidence="6">
    <location>
        <begin position="462"/>
        <end position="483"/>
    </location>
</feature>
<reference evidence="8 9" key="1">
    <citation type="journal article" date="2024" name="BMC Genomics">
        <title>Genome assembly of redclaw crayfish (Cherax quadricarinatus) provides insights into its immune adaptation and hypoxia tolerance.</title>
        <authorList>
            <person name="Liu Z."/>
            <person name="Zheng J."/>
            <person name="Li H."/>
            <person name="Fang K."/>
            <person name="Wang S."/>
            <person name="He J."/>
            <person name="Zhou D."/>
            <person name="Weng S."/>
            <person name="Chi M."/>
            <person name="Gu Z."/>
            <person name="He J."/>
            <person name="Li F."/>
            <person name="Wang M."/>
        </authorList>
    </citation>
    <scope>NUCLEOTIDE SEQUENCE [LARGE SCALE GENOMIC DNA]</scope>
    <source>
        <strain evidence="8">ZL_2023a</strain>
    </source>
</reference>
<evidence type="ECO:0000313" key="9">
    <source>
        <dbReference type="Proteomes" id="UP001445076"/>
    </source>
</evidence>
<evidence type="ECO:0000259" key="7">
    <source>
        <dbReference type="PROSITE" id="PS50850"/>
    </source>
</evidence>
<feature type="transmembrane region" description="Helical" evidence="6">
    <location>
        <begin position="283"/>
        <end position="308"/>
    </location>
</feature>
<dbReference type="InterPro" id="IPR024989">
    <property type="entry name" value="MFS_assoc_dom"/>
</dbReference>
<sequence>MWTVTPFASSAITLMISTLADAFKIHRALFLSGMIVLSTSFISIFLLPDISRSSHTQREATVSLHCLDNITRLSVCSSVYENHNSFSFSVLQKCSNNETLDQVTETQRDNINCMVNCSYPQNMNLISLNFTENFPLPSGLIFNISAERSTFNICDDGNCTIITDTNTAPMLSEFSNFTCEEKYHATCFYHCGADDSRDEKDVTLSDVIHTPEFWLIFILLVLLYGGNSTTTTMADTVCFSILGQARHRYGRQRMWGSVGWGLVGTVSGALVDHYSKGSAHINYSSALIISGVFLTLNFIVSLQIPFSFSKREKLKAKNVGKIICTSKMMIFMLTVIVIGLTMGTLWTFLFIIVEDVAVTWNPDFPNMKLLQGLMLGAQCFLGEVPFLFLSSYTIKKLGQIPTFALSMAVFSLRLLLYSCVTNPWFFLPVDLLHGLSFGLFYPNMMSYASFMTPKGAQATMQGIVKSVFIGGVSSGAMVGGLLVKVVGGSRAYFCLGLFNGMFTLFFIVVQFIIYKLNSRQCQDQGEYTFPEDEIIQNGTDKGPYDCDAEQQ</sequence>
<protein>
    <recommendedName>
        <fullName evidence="7">Major facilitator superfamily (MFS) profile domain-containing protein</fullName>
    </recommendedName>
</protein>
<dbReference type="AlphaFoldDB" id="A0AAW0YDA5"/>
<dbReference type="InterPro" id="IPR036259">
    <property type="entry name" value="MFS_trans_sf"/>
</dbReference>
<dbReference type="GO" id="GO:0022857">
    <property type="term" value="F:transmembrane transporter activity"/>
    <property type="evidence" value="ECO:0007669"/>
    <property type="project" value="InterPro"/>
</dbReference>
<feature type="transmembrane region" description="Helical" evidence="6">
    <location>
        <begin position="373"/>
        <end position="392"/>
    </location>
</feature>
<keyword evidence="3 6" id="KW-0812">Transmembrane</keyword>
<keyword evidence="9" id="KW-1185">Reference proteome</keyword>
<dbReference type="PROSITE" id="PS50850">
    <property type="entry name" value="MFS"/>
    <property type="match status" value="1"/>
</dbReference>
<dbReference type="InterPro" id="IPR020846">
    <property type="entry name" value="MFS_dom"/>
</dbReference>